<evidence type="ECO:0000313" key="2">
    <source>
        <dbReference type="EMBL" id="KAF5230280.1"/>
    </source>
</evidence>
<keyword evidence="3" id="KW-1185">Reference proteome</keyword>
<evidence type="ECO:0000256" key="1">
    <source>
        <dbReference type="SAM" id="MobiDB-lite"/>
    </source>
</evidence>
<feature type="region of interest" description="Disordered" evidence="1">
    <location>
        <begin position="161"/>
        <end position="191"/>
    </location>
</feature>
<sequence>MNATCFENTACTEDSLSVRDYRFLWMLVEDLFERFNEHLGPSKIQNNRKGDLIRLRLRREPKLHFQAGSWTARDIQMTNSVPATRENMHDDPRYREIATCRCPRHICGGGTEDSKDLIMALAITETLVIDKDTLPHAKLTRDDINRIDEERKKMKNRIYIANKGEGEHARRSQAIRVQGTGQAALGGRDDE</sequence>
<protein>
    <submittedName>
        <fullName evidence="2">Uncharacterized protein</fullName>
    </submittedName>
</protein>
<proteinExistence type="predicted"/>
<dbReference type="AlphaFoldDB" id="A0A8H4YLP3"/>
<accession>A0A8H4YLP3</accession>
<gene>
    <name evidence="2" type="ORF">FANTH_13926</name>
</gene>
<dbReference type="Proteomes" id="UP000573603">
    <property type="component" value="Unassembled WGS sequence"/>
</dbReference>
<reference evidence="2 3" key="1">
    <citation type="journal article" date="2020" name="BMC Genomics">
        <title>Correction to: Identification and distribution of gene clusters required for synthesis of sphingolipid metabolism inhibitors in diverse species of the filamentous fungus Fusarium.</title>
        <authorList>
            <person name="Kim H.S."/>
            <person name="Lohmar J.M."/>
            <person name="Busman M."/>
            <person name="Brown D.W."/>
            <person name="Naumann T.A."/>
            <person name="Divon H.H."/>
            <person name="Lysoe E."/>
            <person name="Uhlig S."/>
            <person name="Proctor R.H."/>
        </authorList>
    </citation>
    <scope>NUCLEOTIDE SEQUENCE [LARGE SCALE GENOMIC DNA]</scope>
    <source>
        <strain evidence="2 3">NRRL 25214</strain>
    </source>
</reference>
<organism evidence="2 3">
    <name type="scientific">Fusarium anthophilum</name>
    <dbReference type="NCBI Taxonomy" id="48485"/>
    <lineage>
        <taxon>Eukaryota</taxon>
        <taxon>Fungi</taxon>
        <taxon>Dikarya</taxon>
        <taxon>Ascomycota</taxon>
        <taxon>Pezizomycotina</taxon>
        <taxon>Sordariomycetes</taxon>
        <taxon>Hypocreomycetidae</taxon>
        <taxon>Hypocreales</taxon>
        <taxon>Nectriaceae</taxon>
        <taxon>Fusarium</taxon>
        <taxon>Fusarium fujikuroi species complex</taxon>
    </lineage>
</organism>
<evidence type="ECO:0000313" key="3">
    <source>
        <dbReference type="Proteomes" id="UP000573603"/>
    </source>
</evidence>
<dbReference type="EMBL" id="JABEVY010000533">
    <property type="protein sequence ID" value="KAF5230280.1"/>
    <property type="molecule type" value="Genomic_DNA"/>
</dbReference>
<name>A0A8H4YLP3_9HYPO</name>
<comment type="caution">
    <text evidence="2">The sequence shown here is derived from an EMBL/GenBank/DDBJ whole genome shotgun (WGS) entry which is preliminary data.</text>
</comment>